<accession>A0ABN7WLB0</accession>
<reference evidence="1 2" key="1">
    <citation type="submission" date="2021-06" db="EMBL/GenBank/DDBJ databases">
        <authorList>
            <person name="Kallberg Y."/>
            <person name="Tangrot J."/>
            <person name="Rosling A."/>
        </authorList>
    </citation>
    <scope>NUCLEOTIDE SEQUENCE [LARGE SCALE GENOMIC DNA]</scope>
    <source>
        <strain evidence="1 2">120-4 pot B 10/14</strain>
    </source>
</reference>
<organism evidence="1 2">
    <name type="scientific">Gigaspora margarita</name>
    <dbReference type="NCBI Taxonomy" id="4874"/>
    <lineage>
        <taxon>Eukaryota</taxon>
        <taxon>Fungi</taxon>
        <taxon>Fungi incertae sedis</taxon>
        <taxon>Mucoromycota</taxon>
        <taxon>Glomeromycotina</taxon>
        <taxon>Glomeromycetes</taxon>
        <taxon>Diversisporales</taxon>
        <taxon>Gigasporaceae</taxon>
        <taxon>Gigaspora</taxon>
    </lineage>
</organism>
<name>A0ABN7WLB0_GIGMA</name>
<proteinExistence type="predicted"/>
<dbReference type="EMBL" id="CAJVQB010048863">
    <property type="protein sequence ID" value="CAG8834205.1"/>
    <property type="molecule type" value="Genomic_DNA"/>
</dbReference>
<dbReference type="Proteomes" id="UP000789901">
    <property type="component" value="Unassembled WGS sequence"/>
</dbReference>
<sequence length="94" mass="11229">EKRLCWSLVVGRERKVFERKKFGKEKVQKIKNCREKEKVVGRKKGYQKKEEKEKVIERNKSSWGKESLLEEGKVVGRKEGYQEGYYQKGCNCQK</sequence>
<evidence type="ECO:0000313" key="2">
    <source>
        <dbReference type="Proteomes" id="UP000789901"/>
    </source>
</evidence>
<keyword evidence="2" id="KW-1185">Reference proteome</keyword>
<feature type="non-terminal residue" evidence="1">
    <location>
        <position position="1"/>
    </location>
</feature>
<comment type="caution">
    <text evidence="1">The sequence shown here is derived from an EMBL/GenBank/DDBJ whole genome shotgun (WGS) entry which is preliminary data.</text>
</comment>
<gene>
    <name evidence="1" type="ORF">GMARGA_LOCUS31935</name>
</gene>
<evidence type="ECO:0000313" key="1">
    <source>
        <dbReference type="EMBL" id="CAG8834205.1"/>
    </source>
</evidence>
<protein>
    <submittedName>
        <fullName evidence="1">31877_t:CDS:1</fullName>
    </submittedName>
</protein>